<dbReference type="AlphaFoldDB" id="A0A1Y1IGI4"/>
<dbReference type="Proteomes" id="UP000054558">
    <property type="component" value="Unassembled WGS sequence"/>
</dbReference>
<evidence type="ECO:0000256" key="1">
    <source>
        <dbReference type="SAM" id="MobiDB-lite"/>
    </source>
</evidence>
<feature type="compositionally biased region" description="Basic and acidic residues" evidence="1">
    <location>
        <begin position="442"/>
        <end position="461"/>
    </location>
</feature>
<feature type="compositionally biased region" description="Basic and acidic residues" evidence="1">
    <location>
        <begin position="287"/>
        <end position="299"/>
    </location>
</feature>
<dbReference type="Pfam" id="PF04424">
    <property type="entry name" value="MINDY_DUB"/>
    <property type="match status" value="1"/>
</dbReference>
<sequence length="686" mass="72011">MAAQATGAAGSLGLELSYLIKRVHFFRREVPVIVQNKNGPCPLLAIANVLLLRNQLQLHQDAGEISESRLMSLVAERLLDTNLNVSGKDAAYVSNQQQNISDAIALLPKLATGIDVNVRFRSVVDFEFTSECAIFDLLDISLVHGWLVDPQDKEAAAAIGASSYNNLVEKLVDLQCSGVDLDLTRIDSLRSRSGKDLSKPAVSRNEGSSKEKDLAAELASSLSAMALGSVHGASGYSAGSTASRETAQPGPRSSQAAGHDLQGVKETEIVGKSEDKSAAGADSQLTVDKREQIQGKGGEEEAAALAAAIQLSLGGAAESADPPPGKETESDEDGFVRVTHPDLTEYEKAAAEMGEETAVAASEVVDTAENSGGLGSGAAVVGAAETAETGRGSEGSIDVERGSSVGGILAASETAADSVRGGGIKTPSATPESLVVTVPGGEKSKELEPSGDQDSKPEAEVANKASGEEASTSAEGGGTGSSGGAEASDSEETRRKAREGRAIQAFLESTASQLTYHGLVKLHEGIKERELCVFFRNNHFNTMFRYDGQLYLLATDQGYLHQSGLVWEKLSGVDGDTTFVTGAFQLYRPPDDYQAPSDGARNHPPVDADLQYALALQQEESDMLAAQEAQLAEAAERRRQQEAMQRPPEPQPVSGRRAKQSSSSSATGKSGKSKDSKSKDDKCSVM</sequence>
<dbReference type="GO" id="GO:0071944">
    <property type="term" value="C:cell periphery"/>
    <property type="evidence" value="ECO:0000318"/>
    <property type="project" value="GO_Central"/>
</dbReference>
<gene>
    <name evidence="3" type="ORF">KFL_004060050</name>
</gene>
<reference evidence="3 4" key="1">
    <citation type="journal article" date="2014" name="Nat. Commun.">
        <title>Klebsormidium flaccidum genome reveals primary factors for plant terrestrial adaptation.</title>
        <authorList>
            <person name="Hori K."/>
            <person name="Maruyama F."/>
            <person name="Fujisawa T."/>
            <person name="Togashi T."/>
            <person name="Yamamoto N."/>
            <person name="Seo M."/>
            <person name="Sato S."/>
            <person name="Yamada T."/>
            <person name="Mori H."/>
            <person name="Tajima N."/>
            <person name="Moriyama T."/>
            <person name="Ikeuchi M."/>
            <person name="Watanabe M."/>
            <person name="Wada H."/>
            <person name="Kobayashi K."/>
            <person name="Saito M."/>
            <person name="Masuda T."/>
            <person name="Sasaki-Sekimoto Y."/>
            <person name="Mashiguchi K."/>
            <person name="Awai K."/>
            <person name="Shimojima M."/>
            <person name="Masuda S."/>
            <person name="Iwai M."/>
            <person name="Nobusawa T."/>
            <person name="Narise T."/>
            <person name="Kondo S."/>
            <person name="Saito H."/>
            <person name="Sato R."/>
            <person name="Murakawa M."/>
            <person name="Ihara Y."/>
            <person name="Oshima-Yamada Y."/>
            <person name="Ohtaka K."/>
            <person name="Satoh M."/>
            <person name="Sonobe K."/>
            <person name="Ishii M."/>
            <person name="Ohtani R."/>
            <person name="Kanamori-Sato M."/>
            <person name="Honoki R."/>
            <person name="Miyazaki D."/>
            <person name="Mochizuki H."/>
            <person name="Umetsu J."/>
            <person name="Higashi K."/>
            <person name="Shibata D."/>
            <person name="Kamiya Y."/>
            <person name="Sato N."/>
            <person name="Nakamura Y."/>
            <person name="Tabata S."/>
            <person name="Ida S."/>
            <person name="Kurokawa K."/>
            <person name="Ohta H."/>
        </authorList>
    </citation>
    <scope>NUCLEOTIDE SEQUENCE [LARGE SCALE GENOMIC DNA]</scope>
    <source>
        <strain evidence="3 4">NIES-2285</strain>
    </source>
</reference>
<dbReference type="PANTHER" id="PTHR18063">
    <property type="entry name" value="NF-E2 INDUCIBLE PROTEIN"/>
    <property type="match status" value="1"/>
</dbReference>
<feature type="region of interest" description="Disordered" evidence="1">
    <location>
        <begin position="233"/>
        <end position="300"/>
    </location>
</feature>
<feature type="compositionally biased region" description="Low complexity" evidence="1">
    <location>
        <begin position="233"/>
        <end position="243"/>
    </location>
</feature>
<organism evidence="3 4">
    <name type="scientific">Klebsormidium nitens</name>
    <name type="common">Green alga</name>
    <name type="synonym">Ulothrix nitens</name>
    <dbReference type="NCBI Taxonomy" id="105231"/>
    <lineage>
        <taxon>Eukaryota</taxon>
        <taxon>Viridiplantae</taxon>
        <taxon>Streptophyta</taxon>
        <taxon>Klebsormidiophyceae</taxon>
        <taxon>Klebsormidiales</taxon>
        <taxon>Klebsormidiaceae</taxon>
        <taxon>Klebsormidium</taxon>
    </lineage>
</organism>
<feature type="compositionally biased region" description="Low complexity" evidence="1">
    <location>
        <begin position="642"/>
        <end position="670"/>
    </location>
</feature>
<dbReference type="GO" id="GO:1990380">
    <property type="term" value="F:K48-linked deubiquitinase activity"/>
    <property type="evidence" value="ECO:0000318"/>
    <property type="project" value="GO_Central"/>
</dbReference>
<feature type="compositionally biased region" description="Basic and acidic residues" evidence="1">
    <location>
        <begin position="262"/>
        <end position="277"/>
    </location>
</feature>
<feature type="domain" description="MINDY deubiquitinase" evidence="2">
    <location>
        <begin position="17"/>
        <end position="584"/>
    </location>
</feature>
<dbReference type="OrthoDB" id="10261212at2759"/>
<dbReference type="EMBL" id="DF237355">
    <property type="protein sequence ID" value="GAQ88171.1"/>
    <property type="molecule type" value="Genomic_DNA"/>
</dbReference>
<keyword evidence="4" id="KW-1185">Reference proteome</keyword>
<dbReference type="GO" id="GO:0004843">
    <property type="term" value="F:cysteine-type deubiquitinase activity"/>
    <property type="evidence" value="ECO:0007669"/>
    <property type="project" value="InterPro"/>
</dbReference>
<dbReference type="InterPro" id="IPR007518">
    <property type="entry name" value="MINDY"/>
</dbReference>
<dbReference type="GO" id="GO:0016807">
    <property type="term" value="F:cysteine-type carboxypeptidase activity"/>
    <property type="evidence" value="ECO:0000318"/>
    <property type="project" value="GO_Central"/>
</dbReference>
<name>A0A1Y1IGI4_KLENI</name>
<accession>A0A1Y1IGI4</accession>
<dbReference type="InterPro" id="IPR033979">
    <property type="entry name" value="MINDY_domain"/>
</dbReference>
<dbReference type="STRING" id="105231.A0A1Y1IGI4"/>
<protein>
    <recommendedName>
        <fullName evidence="2">MINDY deubiquitinase domain-containing protein</fullName>
    </recommendedName>
</protein>
<evidence type="ECO:0000313" key="4">
    <source>
        <dbReference type="Proteomes" id="UP000054558"/>
    </source>
</evidence>
<feature type="compositionally biased region" description="Basic and acidic residues" evidence="1">
    <location>
        <begin position="672"/>
        <end position="686"/>
    </location>
</feature>
<feature type="compositionally biased region" description="Low complexity" evidence="1">
    <location>
        <begin position="623"/>
        <end position="633"/>
    </location>
</feature>
<evidence type="ECO:0000313" key="3">
    <source>
        <dbReference type="EMBL" id="GAQ88171.1"/>
    </source>
</evidence>
<feature type="region of interest" description="Disordered" evidence="1">
    <location>
        <begin position="623"/>
        <end position="686"/>
    </location>
</feature>
<evidence type="ECO:0000259" key="2">
    <source>
        <dbReference type="Pfam" id="PF04424"/>
    </source>
</evidence>
<dbReference type="OMA" id="MEVSHKN"/>
<feature type="region of interest" description="Disordered" evidence="1">
    <location>
        <begin position="314"/>
        <end position="338"/>
    </location>
</feature>
<feature type="region of interest" description="Disordered" evidence="1">
    <location>
        <begin position="385"/>
        <end position="498"/>
    </location>
</feature>
<dbReference type="PANTHER" id="PTHR18063:SF6">
    <property type="entry name" value="UBIQUITIN CARBOXYL-TERMINAL HYDROLASE"/>
    <property type="match status" value="1"/>
</dbReference>
<proteinExistence type="predicted"/>